<dbReference type="KEGG" id="mec:Q7C_1573"/>
<dbReference type="PATRIC" id="fig|754477.3.peg.1552"/>
<protein>
    <submittedName>
        <fullName evidence="1">Uncharacterized protein</fullName>
    </submittedName>
</protein>
<evidence type="ECO:0000313" key="2">
    <source>
        <dbReference type="Proteomes" id="UP000009145"/>
    </source>
</evidence>
<dbReference type="HOGENOM" id="CLU_557599_0_0_6"/>
<keyword evidence="2" id="KW-1185">Reference proteome</keyword>
<gene>
    <name evidence="1" type="ordered locus">Q7C_1573</name>
</gene>
<accession>I1YIH9</accession>
<dbReference type="STRING" id="754477.Q7C_1573"/>
<sequence length="489" mass="54799" precursor="true">MKNRVRTIVYQLFMSFVMLWSFGMFPTIASAQTPEEMNKALQDLFGQAGVEMKKPAAQRRQEERDRIQKAREAASKIPPAANLEGAWRLTAHDKSLDLVLYETKGSSYAEKIYDGFVQDAVSNCVLPVNIRIPDRHPHPVVATYSTNRYYIQTDGGQITDHSKVYPELMTGNCGGGSEDVMAQSSLYGRLNLAADRQWSGKLAVNRRIDATQLEATLIPSTITPILREYLTTVKLTREGIPEKSIYASMAPKNNPFADKELQGKDAELVGELPTGGTYVEAIYRNLPNKVAVADRRFARLYVKAMTGEGNRAYQDLSSLLSGKGFLTERERAAMDEWVANQSLLPAAYVTYLFRYEDTFPQCMGPNPKSVHIPWVAITKTDYGFGVQSERVTSSNTIVHTVPERLYDRLVPISRADPYQAEASDRILNLMHGDKERLVVSDVTAATHAFMSKLSCNTPEKSQFEANLFSMYDKHNAAQNERMARANGHK</sequence>
<dbReference type="Proteomes" id="UP000009145">
    <property type="component" value="Chromosome"/>
</dbReference>
<dbReference type="EMBL" id="CP003380">
    <property type="protein sequence ID" value="AFJ02722.1"/>
    <property type="molecule type" value="Genomic_DNA"/>
</dbReference>
<dbReference type="RefSeq" id="WP_014704142.1">
    <property type="nucleotide sequence ID" value="NC_017856.1"/>
</dbReference>
<evidence type="ECO:0000313" key="1">
    <source>
        <dbReference type="EMBL" id="AFJ02722.1"/>
    </source>
</evidence>
<dbReference type="AlphaFoldDB" id="I1YIH9"/>
<reference evidence="1 2" key="1">
    <citation type="journal article" date="2012" name="J. Bacteriol.">
        <title>Complete genome sequences of Methylophaga sp. strain JAM1 and Methylophaga sp. strain JAM7.</title>
        <authorList>
            <person name="Villeneuve C."/>
            <person name="Martineau C."/>
            <person name="Mauffrey F."/>
            <person name="Villemur R."/>
        </authorList>
    </citation>
    <scope>NUCLEOTIDE SEQUENCE [LARGE SCALE GENOMIC DNA]</scope>
    <source>
        <strain evidence="1 2">JAM7</strain>
    </source>
</reference>
<organism evidence="1 2">
    <name type="scientific">Methylophaga frappieri (strain ATCC BAA-2434 / DSM 25690 / JAM7)</name>
    <dbReference type="NCBI Taxonomy" id="754477"/>
    <lineage>
        <taxon>Bacteria</taxon>
        <taxon>Pseudomonadati</taxon>
        <taxon>Pseudomonadota</taxon>
        <taxon>Gammaproteobacteria</taxon>
        <taxon>Thiotrichales</taxon>
        <taxon>Piscirickettsiaceae</taxon>
        <taxon>Methylophaga</taxon>
    </lineage>
</organism>
<name>I1YIH9_METFJ</name>
<proteinExistence type="predicted"/>